<evidence type="ECO:0000256" key="2">
    <source>
        <dbReference type="SAM" id="Phobius"/>
    </source>
</evidence>
<dbReference type="InterPro" id="IPR025049">
    <property type="entry name" value="Mfa-like_1"/>
</dbReference>
<keyword evidence="4" id="KW-1185">Reference proteome</keyword>
<evidence type="ECO:0000256" key="1">
    <source>
        <dbReference type="SAM" id="MobiDB-lite"/>
    </source>
</evidence>
<protein>
    <recommendedName>
        <fullName evidence="5">Fibrobacter succinogene major paralogous domain protein</fullName>
    </recommendedName>
</protein>
<dbReference type="HOGENOM" id="CLU_459942_0_0_10"/>
<dbReference type="RefSeq" id="WP_004370210.1">
    <property type="nucleotide sequence ID" value="NZ_GL833119.1"/>
</dbReference>
<dbReference type="AlphaFoldDB" id="E7RTE0"/>
<dbReference type="CDD" id="cd13121">
    <property type="entry name" value="BF2867_like_C"/>
    <property type="match status" value="1"/>
</dbReference>
<dbReference type="Proteomes" id="UP000005580">
    <property type="component" value="Unassembled WGS sequence"/>
</dbReference>
<dbReference type="Pfam" id="PF13149">
    <property type="entry name" value="Mfa_like_1"/>
    <property type="match status" value="1"/>
</dbReference>
<feature type="transmembrane region" description="Helical" evidence="2">
    <location>
        <begin position="7"/>
        <end position="27"/>
    </location>
</feature>
<sequence>MKVKRIFNALSFYNSLSIFIIAAMFAACTSDETTSEAAKGTQVSGFDFSAPQASSPMTRAKMNSDGTFIWDKGDKVTIFNFATHLTSVVEATESGHITHFEGQMWASKGDRISMFYPAINGTTVKQGAGVGQLQLDISHQLGTINDFVNRYFFKFGLGQVDNVSNGKAAVSAKLQELISLCNCKFTFKVNGQMLMTKSLKITGAPSSATINLNGKLSRQQSAQVIYVEPTTEVQVTYTAFFPTEGQTEIYTLEVQGGDGKTYTVKKQMKLEAGKYYNFNIELETAEEPPYVECDGVKWAKSNFVVLDPCRPWCQSSYGFYKEPWSSNVTKRCVYDTFRWGVIGNDAWNPRGYYCPPSGTKEISGKMYTDPQMRCETKDFRKARYGDIVYWATCGKFRLPTAEEMTKLFTVRSWAYGMYGSNRYQNAEEMTYCGPHGRGHWGRHGGRRGGGRHGGGHWGRPGRRPGGHHEWPDCKSAYGLLFTCPENGVRTTSYDRQCPKCFSWEDIENGVFLPFAAYRTSDGCWSRDAAQCVTKYMSSTLYNSCVDTWCFGHSVNAGGYENDWKTGKRCDAHTLRTKYSPADFLPIRAVYVDK</sequence>
<dbReference type="Gene3D" id="2.60.40.2630">
    <property type="match status" value="1"/>
</dbReference>
<dbReference type="CDD" id="cd13120">
    <property type="entry name" value="BF2867_like_N"/>
    <property type="match status" value="1"/>
</dbReference>
<feature type="region of interest" description="Disordered" evidence="1">
    <location>
        <begin position="442"/>
        <end position="465"/>
    </location>
</feature>
<accession>E7RTE0</accession>
<keyword evidence="2" id="KW-0812">Transmembrane</keyword>
<name>E7RTE0_9BACT</name>
<keyword evidence="2" id="KW-1133">Transmembrane helix</keyword>
<proteinExistence type="predicted"/>
<comment type="caution">
    <text evidence="3">The sequence shown here is derived from an EMBL/GenBank/DDBJ whole genome shotgun (WGS) entry which is preliminary data.</text>
</comment>
<gene>
    <name evidence="3" type="ORF">HMPREF0663_12013</name>
</gene>
<organism evidence="3 4">
    <name type="scientific">Hoylesella oralis ATCC 33269</name>
    <dbReference type="NCBI Taxonomy" id="873533"/>
    <lineage>
        <taxon>Bacteria</taxon>
        <taxon>Pseudomonadati</taxon>
        <taxon>Bacteroidota</taxon>
        <taxon>Bacteroidia</taxon>
        <taxon>Bacteroidales</taxon>
        <taxon>Prevotellaceae</taxon>
        <taxon>Hoylesella</taxon>
    </lineage>
</organism>
<reference evidence="3" key="1">
    <citation type="submission" date="2011-01" db="EMBL/GenBank/DDBJ databases">
        <authorList>
            <person name="Muzny D."/>
            <person name="Qin X."/>
            <person name="Buhay C."/>
            <person name="Dugan-Rocha S."/>
            <person name="Ding Y."/>
            <person name="Chen G."/>
            <person name="Hawes A."/>
            <person name="Holder M."/>
            <person name="Jhangiani S."/>
            <person name="Johnson A."/>
            <person name="Khan Z."/>
            <person name="Li Z."/>
            <person name="Liu W."/>
            <person name="Liu X."/>
            <person name="Perez L."/>
            <person name="Shen H."/>
            <person name="Wang Q."/>
            <person name="Watt J."/>
            <person name="Xi L."/>
            <person name="Xin Y."/>
            <person name="Zhou J."/>
            <person name="Deng J."/>
            <person name="Jiang H."/>
            <person name="Liu Y."/>
            <person name="Qu J."/>
            <person name="Song X.-Z."/>
            <person name="Zhang L."/>
            <person name="Villasana D."/>
            <person name="Johnson A."/>
            <person name="Liu J."/>
            <person name="Liyanage D."/>
            <person name="Lorensuhewa L."/>
            <person name="Robinson T."/>
            <person name="Song A."/>
            <person name="Song B.-B."/>
            <person name="Dinh H."/>
            <person name="Thornton R."/>
            <person name="Coyle M."/>
            <person name="Francisco L."/>
            <person name="Jackson L."/>
            <person name="Javaid M."/>
            <person name="Korchina V."/>
            <person name="Kovar C."/>
            <person name="Mata R."/>
            <person name="Mathew T."/>
            <person name="Ngo R."/>
            <person name="Nguyen L."/>
            <person name="Nguyen N."/>
            <person name="Okwuonu G."/>
            <person name="Ongeri F."/>
            <person name="Pham C."/>
            <person name="Simmons D."/>
            <person name="Wilczek-Boney K."/>
            <person name="Hale W."/>
            <person name="Jakkamsetti A."/>
            <person name="Pham P."/>
            <person name="Ruth R."/>
            <person name="San Lucas F."/>
            <person name="Warren J."/>
            <person name="Zhang J."/>
            <person name="Zhao Z."/>
            <person name="Zhou C."/>
            <person name="Zhu D."/>
            <person name="Lee S."/>
            <person name="Bess C."/>
            <person name="Blankenburg K."/>
            <person name="Forbes L."/>
            <person name="Fu Q."/>
            <person name="Gubbala S."/>
            <person name="Hirani K."/>
            <person name="Jayaseelan J.C."/>
            <person name="Lara F."/>
            <person name="Munidasa M."/>
            <person name="Palculict T."/>
            <person name="Patil S."/>
            <person name="Pu L.-L."/>
            <person name="Saada N."/>
            <person name="Tang L."/>
            <person name="Weissenberger G."/>
            <person name="Zhu Y."/>
            <person name="Hemphill L."/>
            <person name="Shang Y."/>
            <person name="Youmans B."/>
            <person name="Ayvaz T."/>
            <person name="Ross M."/>
            <person name="Santibanez J."/>
            <person name="Aqrawi P."/>
            <person name="Gross S."/>
            <person name="Joshi V."/>
            <person name="Fowler G."/>
            <person name="Nazareth L."/>
            <person name="Reid J."/>
            <person name="Worley K."/>
            <person name="Petrosino J."/>
            <person name="Highlander S."/>
            <person name="Gibbs R."/>
        </authorList>
    </citation>
    <scope>NUCLEOTIDE SEQUENCE [LARGE SCALE GENOMIC DNA]</scope>
    <source>
        <strain evidence="3">ATCC 33269</strain>
    </source>
</reference>
<dbReference type="EMBL" id="AEPE02000006">
    <property type="protein sequence ID" value="EFZ35946.1"/>
    <property type="molecule type" value="Genomic_DNA"/>
</dbReference>
<keyword evidence="2" id="KW-0472">Membrane</keyword>
<evidence type="ECO:0008006" key="5">
    <source>
        <dbReference type="Google" id="ProtNLM"/>
    </source>
</evidence>
<dbReference type="PROSITE" id="PS51257">
    <property type="entry name" value="PROKAR_LIPOPROTEIN"/>
    <property type="match status" value="1"/>
</dbReference>
<dbReference type="STRING" id="28134.SAMN05444288_1154"/>
<evidence type="ECO:0000313" key="3">
    <source>
        <dbReference type="EMBL" id="EFZ35946.1"/>
    </source>
</evidence>
<evidence type="ECO:0000313" key="4">
    <source>
        <dbReference type="Proteomes" id="UP000005580"/>
    </source>
</evidence>